<dbReference type="InterPro" id="IPR027417">
    <property type="entry name" value="P-loop_NTPase"/>
</dbReference>
<comment type="catalytic activity">
    <reaction evidence="10 11">
        <text>shikimate + ATP = 3-phosphoshikimate + ADP + H(+)</text>
        <dbReference type="Rhea" id="RHEA:13121"/>
        <dbReference type="ChEBI" id="CHEBI:15378"/>
        <dbReference type="ChEBI" id="CHEBI:30616"/>
        <dbReference type="ChEBI" id="CHEBI:36208"/>
        <dbReference type="ChEBI" id="CHEBI:145989"/>
        <dbReference type="ChEBI" id="CHEBI:456216"/>
        <dbReference type="EC" id="2.7.1.71"/>
    </reaction>
</comment>
<comment type="caution">
    <text evidence="12">The sequence shown here is derived from an EMBL/GenBank/DDBJ whole genome shotgun (WGS) entry which is preliminary data.</text>
</comment>
<keyword evidence="5 11" id="KW-0808">Transferase</keyword>
<keyword evidence="7 11" id="KW-0418">Kinase</keyword>
<gene>
    <name evidence="11" type="primary">aroK</name>
    <name evidence="12" type="ORF">G0P99_02945</name>
</gene>
<feature type="binding site" evidence="11">
    <location>
        <position position="76"/>
    </location>
    <ligand>
        <name>substrate</name>
    </ligand>
</feature>
<dbReference type="Pfam" id="PF01202">
    <property type="entry name" value="SKI"/>
    <property type="match status" value="1"/>
</dbReference>
<comment type="caution">
    <text evidence="11">Lacks conserved residue(s) required for the propagation of feature annotation.</text>
</comment>
<sequence>MKQIEHNSAQTRGTTRSVLRKTVVMVGMMGAGKTAVGKALAQKLAVPFLDSDAEIEAAANMSIPEIFSRDGEAFFREKESMVIARLLDGSPCVLSTGGGAFLAPANRQMISERGVSVWLKADLSVLWSRVRHKDTRPLLRTPDPRATLRALHDARVPIYAEADLTVVSDAVTSIEQMADRVIEALQSRPDVLELT</sequence>
<comment type="pathway">
    <text evidence="1 11">Metabolic intermediate biosynthesis; chorismate biosynthesis; chorismate from D-erythrose 4-phosphate and phosphoenolpyruvate: step 5/7.</text>
</comment>
<dbReference type="GO" id="GO:0009423">
    <property type="term" value="P:chorismate biosynthetic process"/>
    <property type="evidence" value="ECO:0007669"/>
    <property type="project" value="UniProtKB-UniRule"/>
</dbReference>
<reference evidence="12" key="1">
    <citation type="submission" date="2020-02" db="EMBL/GenBank/DDBJ databases">
        <title>Delineation of the pyrene-degrading pathway in Roseobacter clade bacteria by genomic analysis.</title>
        <authorList>
            <person name="Zhou H."/>
            <person name="Wang H."/>
        </authorList>
    </citation>
    <scope>NUCLEOTIDE SEQUENCE</scope>
    <source>
        <strain evidence="12">PrR005</strain>
    </source>
</reference>
<evidence type="ECO:0000256" key="9">
    <source>
        <dbReference type="ARBA" id="ARBA00023141"/>
    </source>
</evidence>
<dbReference type="PANTHER" id="PTHR21087">
    <property type="entry name" value="SHIKIMATE KINASE"/>
    <property type="match status" value="1"/>
</dbReference>
<evidence type="ECO:0000256" key="5">
    <source>
        <dbReference type="ARBA" id="ARBA00022679"/>
    </source>
</evidence>
<dbReference type="GO" id="GO:0008652">
    <property type="term" value="P:amino acid biosynthetic process"/>
    <property type="evidence" value="ECO:0007669"/>
    <property type="project" value="UniProtKB-KW"/>
</dbReference>
<comment type="cofactor">
    <cofactor evidence="11">
        <name>Mg(2+)</name>
        <dbReference type="ChEBI" id="CHEBI:18420"/>
    </cofactor>
    <text evidence="11">Binds 1 Mg(2+) ion per subunit.</text>
</comment>
<evidence type="ECO:0000256" key="2">
    <source>
        <dbReference type="ARBA" id="ARBA00006997"/>
    </source>
</evidence>
<evidence type="ECO:0000313" key="12">
    <source>
        <dbReference type="EMBL" id="NDW43910.1"/>
    </source>
</evidence>
<dbReference type="UniPathway" id="UPA00053">
    <property type="reaction ID" value="UER00088"/>
</dbReference>
<evidence type="ECO:0000256" key="6">
    <source>
        <dbReference type="ARBA" id="ARBA00022741"/>
    </source>
</evidence>
<dbReference type="GO" id="GO:0000287">
    <property type="term" value="F:magnesium ion binding"/>
    <property type="evidence" value="ECO:0007669"/>
    <property type="project" value="UniProtKB-UniRule"/>
</dbReference>
<dbReference type="Gene3D" id="3.40.50.300">
    <property type="entry name" value="P-loop containing nucleotide triphosphate hydrolases"/>
    <property type="match status" value="1"/>
</dbReference>
<keyword evidence="11" id="KW-0963">Cytoplasm</keyword>
<dbReference type="PANTHER" id="PTHR21087:SF16">
    <property type="entry name" value="SHIKIMATE KINASE 1, CHLOROPLASTIC"/>
    <property type="match status" value="1"/>
</dbReference>
<keyword evidence="8 11" id="KW-0067">ATP-binding</keyword>
<comment type="similarity">
    <text evidence="2 11">Belongs to the shikimate kinase family.</text>
</comment>
<comment type="function">
    <text evidence="11">Catalyzes the specific phosphorylation of the 3-hydroxyl group of shikimic acid using ATP as a cosubstrate.</text>
</comment>
<evidence type="ECO:0000256" key="11">
    <source>
        <dbReference type="HAMAP-Rule" id="MF_00109"/>
    </source>
</evidence>
<feature type="binding site" evidence="11">
    <location>
        <position position="34"/>
    </location>
    <ligand>
        <name>Mg(2+)</name>
        <dbReference type="ChEBI" id="CHEBI:18420"/>
    </ligand>
</feature>
<keyword evidence="6 11" id="KW-0547">Nucleotide-binding</keyword>
<feature type="binding site" evidence="11">
    <location>
        <position position="136"/>
    </location>
    <ligand>
        <name>ATP</name>
        <dbReference type="ChEBI" id="CHEBI:30616"/>
    </ligand>
</feature>
<evidence type="ECO:0000256" key="10">
    <source>
        <dbReference type="ARBA" id="ARBA00048567"/>
    </source>
</evidence>
<evidence type="ECO:0000256" key="4">
    <source>
        <dbReference type="ARBA" id="ARBA00022605"/>
    </source>
</evidence>
<evidence type="ECO:0000256" key="7">
    <source>
        <dbReference type="ARBA" id="ARBA00022777"/>
    </source>
</evidence>
<keyword evidence="11" id="KW-0460">Magnesium</keyword>
<dbReference type="EC" id="2.7.1.71" evidence="3 11"/>
<dbReference type="EMBL" id="JAAGOX010000004">
    <property type="protein sequence ID" value="NDW43910.1"/>
    <property type="molecule type" value="Genomic_DNA"/>
</dbReference>
<organism evidence="12">
    <name type="scientific">Ruegeria sp. PrR005</name>
    <dbReference type="NCBI Taxonomy" id="2706882"/>
    <lineage>
        <taxon>Bacteria</taxon>
        <taxon>Pseudomonadati</taxon>
        <taxon>Pseudomonadota</taxon>
        <taxon>Alphaproteobacteria</taxon>
        <taxon>Rhodobacterales</taxon>
        <taxon>Roseobacteraceae</taxon>
        <taxon>Ruegeria</taxon>
    </lineage>
</organism>
<dbReference type="HAMAP" id="MF_00109">
    <property type="entry name" value="Shikimate_kinase"/>
    <property type="match status" value="1"/>
</dbReference>
<feature type="binding site" evidence="11">
    <location>
        <position position="155"/>
    </location>
    <ligand>
        <name>substrate</name>
    </ligand>
</feature>
<name>A0A6B2NL38_9RHOB</name>
<dbReference type="CDD" id="cd00464">
    <property type="entry name" value="SK"/>
    <property type="match status" value="1"/>
</dbReference>
<dbReference type="NCBIfam" id="NF010552">
    <property type="entry name" value="PRK13946.1"/>
    <property type="match status" value="1"/>
</dbReference>
<dbReference type="AlphaFoldDB" id="A0A6B2NL38"/>
<comment type="subunit">
    <text evidence="11">Monomer.</text>
</comment>
<dbReference type="InterPro" id="IPR000623">
    <property type="entry name" value="Shikimate_kinase/TSH1"/>
</dbReference>
<proteinExistence type="inferred from homology"/>
<feature type="binding site" evidence="11">
    <location>
        <begin position="30"/>
        <end position="35"/>
    </location>
    <ligand>
        <name>ATP</name>
        <dbReference type="ChEBI" id="CHEBI:30616"/>
    </ligand>
</feature>
<dbReference type="InterPro" id="IPR031322">
    <property type="entry name" value="Shikimate/glucono_kinase"/>
</dbReference>
<keyword evidence="9 11" id="KW-0057">Aromatic amino acid biosynthesis</keyword>
<protein>
    <recommendedName>
        <fullName evidence="3 11">Shikimate kinase</fullName>
        <shortName evidence="11">SK</shortName>
        <ecNumber evidence="3 11">2.7.1.71</ecNumber>
    </recommendedName>
</protein>
<feature type="binding site" evidence="11">
    <location>
        <position position="52"/>
    </location>
    <ligand>
        <name>substrate</name>
    </ligand>
</feature>
<dbReference type="GO" id="GO:0004765">
    <property type="term" value="F:shikimate kinase activity"/>
    <property type="evidence" value="ECO:0007669"/>
    <property type="project" value="UniProtKB-UniRule"/>
</dbReference>
<evidence type="ECO:0000256" key="1">
    <source>
        <dbReference type="ARBA" id="ARBA00004842"/>
    </source>
</evidence>
<dbReference type="InterPro" id="IPR023000">
    <property type="entry name" value="Shikimate_kinase_CS"/>
</dbReference>
<dbReference type="GO" id="GO:0009073">
    <property type="term" value="P:aromatic amino acid family biosynthetic process"/>
    <property type="evidence" value="ECO:0007669"/>
    <property type="project" value="UniProtKB-KW"/>
</dbReference>
<dbReference type="PROSITE" id="PS01128">
    <property type="entry name" value="SHIKIMATE_KINASE"/>
    <property type="match status" value="1"/>
</dbReference>
<evidence type="ECO:0000256" key="3">
    <source>
        <dbReference type="ARBA" id="ARBA00012154"/>
    </source>
</evidence>
<accession>A0A6B2NL38</accession>
<dbReference type="PRINTS" id="PR01100">
    <property type="entry name" value="SHIKIMTKNASE"/>
</dbReference>
<evidence type="ECO:0000256" key="8">
    <source>
        <dbReference type="ARBA" id="ARBA00022840"/>
    </source>
</evidence>
<dbReference type="RefSeq" id="WP_164127554.1">
    <property type="nucleotide sequence ID" value="NZ_JAAGOX010000004.1"/>
</dbReference>
<dbReference type="SUPFAM" id="SSF52540">
    <property type="entry name" value="P-loop containing nucleoside triphosphate hydrolases"/>
    <property type="match status" value="1"/>
</dbReference>
<feature type="binding site" evidence="11">
    <location>
        <position position="98"/>
    </location>
    <ligand>
        <name>substrate</name>
    </ligand>
</feature>
<dbReference type="GO" id="GO:0005524">
    <property type="term" value="F:ATP binding"/>
    <property type="evidence" value="ECO:0007669"/>
    <property type="project" value="UniProtKB-UniRule"/>
</dbReference>
<keyword evidence="11" id="KW-0479">Metal-binding</keyword>
<dbReference type="GO" id="GO:0005829">
    <property type="term" value="C:cytosol"/>
    <property type="evidence" value="ECO:0007669"/>
    <property type="project" value="TreeGrafter"/>
</dbReference>
<comment type="subcellular location">
    <subcellularLocation>
        <location evidence="11">Cytoplasm</location>
    </subcellularLocation>
</comment>
<keyword evidence="4 11" id="KW-0028">Amino-acid biosynthesis</keyword>